<sequence length="358" mass="40128">MPTRQPRTANKERRVALQPRRLNLDFKNRCESRPTAKISSIAVASSRKTRQQQQPPHKMGEELEQKRGLGQQSASAQQLKSPRMSEWLWQLLDNNEVSGLKWVDRENRVFSIDWVHKSNHNFNQATHSDIFYRYAVFRDTPEEIITNSKLVCGGEVKVREGKSFALPIPIDLHMFCSPLTTFAEEVQAPAGECVMQEENSPSSFAPAPCSTHYTHQPNQFNEYVQSDLALGQTLEISGGAVVNQNQITQKYQVFTPVEDPNSFHEAVEIQGSNHDVSMAYLDAVATILNDQSVEGSDLTGAESSQLILQETSAPEIAPEIQQAPSVSVEVQVIEQADSLSFPELQEEDLPDLFKLGHI</sequence>
<dbReference type="PROSITE" id="PS51507">
    <property type="entry name" value="IRF_2"/>
    <property type="match status" value="1"/>
</dbReference>
<dbReference type="Pfam" id="PF00605">
    <property type="entry name" value="IRF"/>
    <property type="match status" value="1"/>
</dbReference>
<keyword evidence="4" id="KW-1185">Reference proteome</keyword>
<reference evidence="3 4" key="1">
    <citation type="journal article" date="2021" name="Elife">
        <title>Chloroplast acquisition without the gene transfer in kleptoplastic sea slugs, Plakobranchus ocellatus.</title>
        <authorList>
            <person name="Maeda T."/>
            <person name="Takahashi S."/>
            <person name="Yoshida T."/>
            <person name="Shimamura S."/>
            <person name="Takaki Y."/>
            <person name="Nagai Y."/>
            <person name="Toyoda A."/>
            <person name="Suzuki Y."/>
            <person name="Arimoto A."/>
            <person name="Ishii H."/>
            <person name="Satoh N."/>
            <person name="Nishiyama T."/>
            <person name="Hasebe M."/>
            <person name="Maruyama T."/>
            <person name="Minagawa J."/>
            <person name="Obokata J."/>
            <person name="Shigenobu S."/>
        </authorList>
    </citation>
    <scope>NUCLEOTIDE SEQUENCE [LARGE SCALE GENOMIC DNA]</scope>
</reference>
<evidence type="ECO:0000256" key="1">
    <source>
        <dbReference type="SAM" id="MobiDB-lite"/>
    </source>
</evidence>
<proteinExistence type="predicted"/>
<evidence type="ECO:0000259" key="2">
    <source>
        <dbReference type="PROSITE" id="PS51507"/>
    </source>
</evidence>
<comment type="caution">
    <text evidence="3">The sequence shown here is derived from an EMBL/GenBank/DDBJ whole genome shotgun (WGS) entry which is preliminary data.</text>
</comment>
<evidence type="ECO:0000313" key="3">
    <source>
        <dbReference type="EMBL" id="GFR93586.1"/>
    </source>
</evidence>
<feature type="compositionally biased region" description="Basic and acidic residues" evidence="1">
    <location>
        <begin position="22"/>
        <end position="34"/>
    </location>
</feature>
<dbReference type="PANTHER" id="PTHR11949:SF17">
    <property type="entry name" value="IRF TRYPTOPHAN PENTAD REPEAT DOMAIN-CONTAINING PROTEIN"/>
    <property type="match status" value="1"/>
</dbReference>
<dbReference type="GO" id="GO:0005634">
    <property type="term" value="C:nucleus"/>
    <property type="evidence" value="ECO:0007669"/>
    <property type="project" value="TreeGrafter"/>
</dbReference>
<name>A0AAV4H949_9GAST</name>
<dbReference type="PANTHER" id="PTHR11949">
    <property type="entry name" value="INTERFERON REGULATORY FACTOR"/>
    <property type="match status" value="1"/>
</dbReference>
<feature type="compositionally biased region" description="Basic and acidic residues" evidence="1">
    <location>
        <begin position="58"/>
        <end position="67"/>
    </location>
</feature>
<evidence type="ECO:0000313" key="4">
    <source>
        <dbReference type="Proteomes" id="UP000762676"/>
    </source>
</evidence>
<dbReference type="Proteomes" id="UP000762676">
    <property type="component" value="Unassembled WGS sequence"/>
</dbReference>
<dbReference type="SUPFAM" id="SSF46785">
    <property type="entry name" value="Winged helix' DNA-binding domain"/>
    <property type="match status" value="1"/>
</dbReference>
<organism evidence="3 4">
    <name type="scientific">Elysia marginata</name>
    <dbReference type="NCBI Taxonomy" id="1093978"/>
    <lineage>
        <taxon>Eukaryota</taxon>
        <taxon>Metazoa</taxon>
        <taxon>Spiralia</taxon>
        <taxon>Lophotrochozoa</taxon>
        <taxon>Mollusca</taxon>
        <taxon>Gastropoda</taxon>
        <taxon>Heterobranchia</taxon>
        <taxon>Euthyneura</taxon>
        <taxon>Panpulmonata</taxon>
        <taxon>Sacoglossa</taxon>
        <taxon>Placobranchoidea</taxon>
        <taxon>Plakobranchidae</taxon>
        <taxon>Elysia</taxon>
    </lineage>
</organism>
<accession>A0AAV4H949</accession>
<protein>
    <submittedName>
        <fullName evidence="3">Interferon regulatory factor</fullName>
    </submittedName>
</protein>
<dbReference type="EMBL" id="BMAT01005458">
    <property type="protein sequence ID" value="GFR93586.1"/>
    <property type="molecule type" value="Genomic_DNA"/>
</dbReference>
<dbReference type="InterPro" id="IPR036388">
    <property type="entry name" value="WH-like_DNA-bd_sf"/>
</dbReference>
<dbReference type="InterPro" id="IPR001346">
    <property type="entry name" value="Interferon_reg_fact_DNA-bd_dom"/>
</dbReference>
<feature type="domain" description="IRF tryptophan pentad repeat" evidence="2">
    <location>
        <begin position="81"/>
        <end position="163"/>
    </location>
</feature>
<dbReference type="GO" id="GO:0000981">
    <property type="term" value="F:DNA-binding transcription factor activity, RNA polymerase II-specific"/>
    <property type="evidence" value="ECO:0007669"/>
    <property type="project" value="TreeGrafter"/>
</dbReference>
<gene>
    <name evidence="3" type="ORF">ElyMa_002647100</name>
</gene>
<dbReference type="Gene3D" id="1.10.10.10">
    <property type="entry name" value="Winged helix-like DNA-binding domain superfamily/Winged helix DNA-binding domain"/>
    <property type="match status" value="1"/>
</dbReference>
<feature type="region of interest" description="Disordered" evidence="1">
    <location>
        <begin position="1"/>
        <end position="77"/>
    </location>
</feature>
<dbReference type="GO" id="GO:0000978">
    <property type="term" value="F:RNA polymerase II cis-regulatory region sequence-specific DNA binding"/>
    <property type="evidence" value="ECO:0007669"/>
    <property type="project" value="TreeGrafter"/>
</dbReference>
<dbReference type="AlphaFoldDB" id="A0AAV4H949"/>
<dbReference type="InterPro" id="IPR036390">
    <property type="entry name" value="WH_DNA-bd_sf"/>
</dbReference>